<evidence type="ECO:0000313" key="1">
    <source>
        <dbReference type="EMBL" id="TBU05853.1"/>
    </source>
</evidence>
<protein>
    <submittedName>
        <fullName evidence="1">Uncharacterized protein</fullName>
    </submittedName>
</protein>
<dbReference type="AlphaFoldDB" id="A0A4Q9LD23"/>
<organism evidence="1 2">
    <name type="scientific">Hamiltosporidium magnivora</name>
    <dbReference type="NCBI Taxonomy" id="148818"/>
    <lineage>
        <taxon>Eukaryota</taxon>
        <taxon>Fungi</taxon>
        <taxon>Fungi incertae sedis</taxon>
        <taxon>Microsporidia</taxon>
        <taxon>Dubosqiidae</taxon>
        <taxon>Hamiltosporidium</taxon>
    </lineage>
</organism>
<reference evidence="1 2" key="1">
    <citation type="submission" date="2017-12" db="EMBL/GenBank/DDBJ databases">
        <authorList>
            <person name="Pombert J.-F."/>
            <person name="Haag K.L."/>
            <person name="Ebert D."/>
        </authorList>
    </citation>
    <scope>NUCLEOTIDE SEQUENCE [LARGE SCALE GENOMIC DNA]</scope>
    <source>
        <strain evidence="1">IL-BN-2</strain>
    </source>
</reference>
<comment type="caution">
    <text evidence="1">The sequence shown here is derived from an EMBL/GenBank/DDBJ whole genome shotgun (WGS) entry which is preliminary data.</text>
</comment>
<dbReference type="VEuPathDB" id="MicrosporidiaDB:CWI39_0609p0020"/>
<proteinExistence type="predicted"/>
<dbReference type="Proteomes" id="UP000293045">
    <property type="component" value="Unassembled WGS sequence"/>
</dbReference>
<dbReference type="VEuPathDB" id="MicrosporidiaDB:CWI36_0460p0020"/>
<feature type="non-terminal residue" evidence="1">
    <location>
        <position position="1"/>
    </location>
</feature>
<accession>A0A4Q9LD23</accession>
<sequence>KGYHPIKPTYALSAFIHKTIKNPTKDEVNYAVLDIVDDSVVKVFDVKYDDKGPKSIPSAKKFKFEASKNGISVQEIFENECADIRVAIRLKTDIKIRNNKSEICILNKTRKKKLKLK</sequence>
<gene>
    <name evidence="1" type="ORF">CWI39_0609p0020</name>
</gene>
<evidence type="ECO:0000313" key="2">
    <source>
        <dbReference type="Proteomes" id="UP000293045"/>
    </source>
</evidence>
<dbReference type="EMBL" id="PIXR01000609">
    <property type="protein sequence ID" value="TBU05853.1"/>
    <property type="molecule type" value="Genomic_DNA"/>
</dbReference>
<name>A0A4Q9LD23_9MICR</name>